<dbReference type="PANTHER" id="PTHR43662">
    <property type="match status" value="1"/>
</dbReference>
<dbReference type="EMBL" id="JAKXMK010000016">
    <property type="protein sequence ID" value="MCH6168001.1"/>
    <property type="molecule type" value="Genomic_DNA"/>
</dbReference>
<comment type="caution">
    <text evidence="3">The sequence shown here is derived from an EMBL/GenBank/DDBJ whole genome shotgun (WGS) entry which is preliminary data.</text>
</comment>
<dbReference type="InterPro" id="IPR018535">
    <property type="entry name" value="DUF1996"/>
</dbReference>
<keyword evidence="1" id="KW-0812">Transmembrane</keyword>
<feature type="domain" description="DUF1996" evidence="2">
    <location>
        <begin position="88"/>
        <end position="280"/>
    </location>
</feature>
<name>A0ABS9THI2_9PSEU</name>
<dbReference type="PROSITE" id="PS51257">
    <property type="entry name" value="PROKAR_LIPOPROTEIN"/>
    <property type="match status" value="1"/>
</dbReference>
<evidence type="ECO:0000313" key="3">
    <source>
        <dbReference type="EMBL" id="MCH6168001.1"/>
    </source>
</evidence>
<keyword evidence="4" id="KW-1185">Reference proteome</keyword>
<organism evidence="3 4">
    <name type="scientific">Pseudonocardia alaniniphila</name>
    <dbReference type="NCBI Taxonomy" id="75291"/>
    <lineage>
        <taxon>Bacteria</taxon>
        <taxon>Bacillati</taxon>
        <taxon>Actinomycetota</taxon>
        <taxon>Actinomycetes</taxon>
        <taxon>Pseudonocardiales</taxon>
        <taxon>Pseudonocardiaceae</taxon>
        <taxon>Pseudonocardia</taxon>
    </lineage>
</organism>
<evidence type="ECO:0000259" key="2">
    <source>
        <dbReference type="Pfam" id="PF09362"/>
    </source>
</evidence>
<protein>
    <submittedName>
        <fullName evidence="3">DUF1996 domain-containing protein</fullName>
    </submittedName>
</protein>
<dbReference type="Pfam" id="PF09362">
    <property type="entry name" value="DUF1996"/>
    <property type="match status" value="1"/>
</dbReference>
<sequence>MTGFGGRPVRSVWVGYVVIAVVVALWAVLVACGDRGDHTGPAATDFVAIADVSVAEPAVAPKSGGSTGTFREDCGRNQRGIHNSDNIIISPGVTGGAHHAHDYVGNVSTNAFSTDASLAAADTTCADGDRSTYFWPVLLAPGGSAGQSSPGHGGNLWIQVPQSVLIEFRGSPVSNVVAMPRFLDAFTGNPHAVTEGGTGTEHVQWSCSGDRTRITRQYPLCGEGQQVIRIFDFPSCWNGKSLDSPNHKSHLVYPDAAGACPGATFPVPQLHIELAYAVPAGARYAVDSFPEEMRNPITDHAGFINVMPDELMTTVAECINSGRQCTA</sequence>
<dbReference type="RefSeq" id="WP_241038646.1">
    <property type="nucleotide sequence ID" value="NZ_BAAAJF010000012.1"/>
</dbReference>
<keyword evidence="1" id="KW-1133">Transmembrane helix</keyword>
<dbReference type="Proteomes" id="UP001299970">
    <property type="component" value="Unassembled WGS sequence"/>
</dbReference>
<feature type="transmembrane region" description="Helical" evidence="1">
    <location>
        <begin position="12"/>
        <end position="31"/>
    </location>
</feature>
<keyword evidence="1" id="KW-0472">Membrane</keyword>
<evidence type="ECO:0000256" key="1">
    <source>
        <dbReference type="SAM" id="Phobius"/>
    </source>
</evidence>
<gene>
    <name evidence="3" type="ORF">MMF94_20120</name>
</gene>
<accession>A0ABS9THI2</accession>
<evidence type="ECO:0000313" key="4">
    <source>
        <dbReference type="Proteomes" id="UP001299970"/>
    </source>
</evidence>
<proteinExistence type="predicted"/>
<reference evidence="3 4" key="1">
    <citation type="submission" date="2022-03" db="EMBL/GenBank/DDBJ databases">
        <title>Pseudonocardia alaer sp. nov., a novel actinomycete isolated from reed forest soil.</title>
        <authorList>
            <person name="Wang L."/>
        </authorList>
    </citation>
    <scope>NUCLEOTIDE SEQUENCE [LARGE SCALE GENOMIC DNA]</scope>
    <source>
        <strain evidence="3 4">Y-16303</strain>
    </source>
</reference>
<dbReference type="PANTHER" id="PTHR43662:SF3">
    <property type="entry name" value="DOMAIN PROTEIN, PUTATIVE (AFU_ORTHOLOGUE AFUA_6G11970)-RELATED"/>
    <property type="match status" value="1"/>
</dbReference>